<name>A0A9P6VGE7_9HELO</name>
<reference evidence="2" key="1">
    <citation type="submission" date="2019-07" db="EMBL/GenBank/DDBJ databases">
        <title>Hyphodiscus hymeniophilus genome sequencing and assembly.</title>
        <authorList>
            <person name="Kramer G."/>
            <person name="Nodwell J."/>
        </authorList>
    </citation>
    <scope>NUCLEOTIDE SEQUENCE</scope>
    <source>
        <strain evidence="2">ATCC 34498</strain>
    </source>
</reference>
<dbReference type="SUPFAM" id="SSF52833">
    <property type="entry name" value="Thioredoxin-like"/>
    <property type="match status" value="1"/>
</dbReference>
<evidence type="ECO:0000313" key="3">
    <source>
        <dbReference type="Proteomes" id="UP000785200"/>
    </source>
</evidence>
<feature type="region of interest" description="Disordered" evidence="1">
    <location>
        <begin position="1"/>
        <end position="42"/>
    </location>
</feature>
<comment type="caution">
    <text evidence="2">The sequence shown here is derived from an EMBL/GenBank/DDBJ whole genome shotgun (WGS) entry which is preliminary data.</text>
</comment>
<dbReference type="Pfam" id="PF06764">
    <property type="entry name" value="DUF1223"/>
    <property type="match status" value="1"/>
</dbReference>
<accession>A0A9P6VGE7</accession>
<proteinExistence type="predicted"/>
<dbReference type="AlphaFoldDB" id="A0A9P6VGE7"/>
<evidence type="ECO:0000256" key="1">
    <source>
        <dbReference type="SAM" id="MobiDB-lite"/>
    </source>
</evidence>
<evidence type="ECO:0000313" key="2">
    <source>
        <dbReference type="EMBL" id="KAG0647450.1"/>
    </source>
</evidence>
<protein>
    <recommendedName>
        <fullName evidence="4">DUF1223-domain-containing protein</fullName>
    </recommendedName>
</protein>
<organism evidence="2 3">
    <name type="scientific">Hyphodiscus hymeniophilus</name>
    <dbReference type="NCBI Taxonomy" id="353542"/>
    <lineage>
        <taxon>Eukaryota</taxon>
        <taxon>Fungi</taxon>
        <taxon>Dikarya</taxon>
        <taxon>Ascomycota</taxon>
        <taxon>Pezizomycotina</taxon>
        <taxon>Leotiomycetes</taxon>
        <taxon>Helotiales</taxon>
        <taxon>Hyphodiscaceae</taxon>
        <taxon>Hyphodiscus</taxon>
    </lineage>
</organism>
<dbReference type="PANTHER" id="PTHR36057:SF1">
    <property type="entry name" value="LIPOPROTEIN LIPID ATTACHMENT SITE-LIKE PROTEIN, PUTATIVE (DUF1223)-RELATED"/>
    <property type="match status" value="1"/>
</dbReference>
<sequence length="256" mass="27758">MKDILSIFKGSSPSHSPQTPLPPPYSTSTSTPTTPSTSPPHSLTTIELFQSQGCDSCPPANAFLLKTIPPNDPNHLLLTYEVTYWDYIGWADSFGDKRWDARQRDYAAFLKGADRGRVYTPQVIVDGGATPLGGRGWRDLPSLLARPVNGRVRLDVTTREGKKAVRIAGASERASGSGGDVLVVWYQVQPADVKILRGENRGVTLPHRNVVRDLSVIGQWRGGEEVFDLPAAREGLEKAVLVQAGRGGEILGSCRA</sequence>
<dbReference type="EMBL" id="VNKQ01000012">
    <property type="protein sequence ID" value="KAG0647450.1"/>
    <property type="molecule type" value="Genomic_DNA"/>
</dbReference>
<dbReference type="Proteomes" id="UP000785200">
    <property type="component" value="Unassembled WGS sequence"/>
</dbReference>
<gene>
    <name evidence="2" type="ORF">D0Z07_6850</name>
</gene>
<feature type="compositionally biased region" description="Low complexity" evidence="1">
    <location>
        <begin position="26"/>
        <end position="42"/>
    </location>
</feature>
<dbReference type="OrthoDB" id="938668at2759"/>
<dbReference type="InterPro" id="IPR010634">
    <property type="entry name" value="DUF1223"/>
</dbReference>
<dbReference type="InterPro" id="IPR036249">
    <property type="entry name" value="Thioredoxin-like_sf"/>
</dbReference>
<dbReference type="PANTHER" id="PTHR36057">
    <property type="match status" value="1"/>
</dbReference>
<keyword evidence="3" id="KW-1185">Reference proteome</keyword>
<evidence type="ECO:0008006" key="4">
    <source>
        <dbReference type="Google" id="ProtNLM"/>
    </source>
</evidence>